<evidence type="ECO:0000313" key="3">
    <source>
        <dbReference type="Proteomes" id="UP001597062"/>
    </source>
</evidence>
<keyword evidence="2" id="KW-0378">Hydrolase</keyword>
<comment type="caution">
    <text evidence="2">The sequence shown here is derived from an EMBL/GenBank/DDBJ whole genome shotgun (WGS) entry which is preliminary data.</text>
</comment>
<dbReference type="SUPFAM" id="SSF56317">
    <property type="entry name" value="Carbon-nitrogen hydrolase"/>
    <property type="match status" value="1"/>
</dbReference>
<protein>
    <submittedName>
        <fullName evidence="2">Nitrilase-related carbon-nitrogen hydrolase</fullName>
    </submittedName>
</protein>
<dbReference type="Proteomes" id="UP001597062">
    <property type="component" value="Unassembled WGS sequence"/>
</dbReference>
<dbReference type="GO" id="GO:0016787">
    <property type="term" value="F:hydrolase activity"/>
    <property type="evidence" value="ECO:0007669"/>
    <property type="project" value="UniProtKB-KW"/>
</dbReference>
<evidence type="ECO:0000313" key="2">
    <source>
        <dbReference type="EMBL" id="MFD0992973.1"/>
    </source>
</evidence>
<feature type="domain" description="CN hydrolase" evidence="1">
    <location>
        <begin position="3"/>
        <end position="99"/>
    </location>
</feature>
<evidence type="ECO:0000259" key="1">
    <source>
        <dbReference type="Pfam" id="PF00795"/>
    </source>
</evidence>
<dbReference type="Pfam" id="PF00795">
    <property type="entry name" value="CN_hydrolase"/>
    <property type="match status" value="1"/>
</dbReference>
<dbReference type="InterPro" id="IPR036526">
    <property type="entry name" value="C-N_Hydrolase_sf"/>
</dbReference>
<dbReference type="InterPro" id="IPR003010">
    <property type="entry name" value="C-N_Hydrolase"/>
</dbReference>
<dbReference type="Gene3D" id="3.60.110.10">
    <property type="entry name" value="Carbon-nitrogen hydrolase"/>
    <property type="match status" value="1"/>
</dbReference>
<organism evidence="2 3">
    <name type="scientific">Tenacibaculum geojense</name>
    <dbReference type="NCBI Taxonomy" id="915352"/>
    <lineage>
        <taxon>Bacteria</taxon>
        <taxon>Pseudomonadati</taxon>
        <taxon>Bacteroidota</taxon>
        <taxon>Flavobacteriia</taxon>
        <taxon>Flavobacteriales</taxon>
        <taxon>Flavobacteriaceae</taxon>
        <taxon>Tenacibaculum</taxon>
    </lineage>
</organism>
<keyword evidence="3" id="KW-1185">Reference proteome</keyword>
<gene>
    <name evidence="2" type="ORF">ACFQ1U_07130</name>
</gene>
<dbReference type="EMBL" id="JBHTJR010000042">
    <property type="protein sequence ID" value="MFD0992973.1"/>
    <property type="molecule type" value="Genomic_DNA"/>
</dbReference>
<sequence length="110" mass="12175">MSFAICADIEHENHAKNAKNTNSSFYLPSIFYSKSGIDSGLDKLKSYAKSNSLHIIMSNYCGTNWNIEAGGKSCYINDKGEMIAQLTQNQEGLVLVNLSDKEIKTETIAF</sequence>
<reference evidence="3" key="1">
    <citation type="journal article" date="2019" name="Int. J. Syst. Evol. Microbiol.">
        <title>The Global Catalogue of Microorganisms (GCM) 10K type strain sequencing project: providing services to taxonomists for standard genome sequencing and annotation.</title>
        <authorList>
            <consortium name="The Broad Institute Genomics Platform"/>
            <consortium name="The Broad Institute Genome Sequencing Center for Infectious Disease"/>
            <person name="Wu L."/>
            <person name="Ma J."/>
        </authorList>
    </citation>
    <scope>NUCLEOTIDE SEQUENCE [LARGE SCALE GENOMIC DNA]</scope>
    <source>
        <strain evidence="3">CCUG 60527</strain>
    </source>
</reference>
<proteinExistence type="predicted"/>
<name>A0ABW3JTM0_9FLAO</name>
<dbReference type="RefSeq" id="WP_386106831.1">
    <property type="nucleotide sequence ID" value="NZ_JBHTJR010000042.1"/>
</dbReference>
<accession>A0ABW3JTM0</accession>